<dbReference type="SUPFAM" id="SSF53271">
    <property type="entry name" value="PRTase-like"/>
    <property type="match status" value="1"/>
</dbReference>
<dbReference type="Gene3D" id="3.40.50.2020">
    <property type="match status" value="1"/>
</dbReference>
<dbReference type="InterPro" id="IPR017932">
    <property type="entry name" value="GATase_2_dom"/>
</dbReference>
<name>A0A1F5DMX5_9BACT</name>
<dbReference type="InterPro" id="IPR000836">
    <property type="entry name" value="PRTase_dom"/>
</dbReference>
<keyword evidence="2" id="KW-0315">Glutamine amidotransferase</keyword>
<gene>
    <name evidence="4" type="ORF">A2V71_03745</name>
</gene>
<dbReference type="PROSITE" id="PS51278">
    <property type="entry name" value="GATASE_TYPE_2"/>
    <property type="match status" value="1"/>
</dbReference>
<evidence type="ECO:0000256" key="2">
    <source>
        <dbReference type="ARBA" id="ARBA00022962"/>
    </source>
</evidence>
<dbReference type="PANTHER" id="PTHR11907">
    <property type="entry name" value="AMIDOPHOSPHORIBOSYLTRANSFERASE"/>
    <property type="match status" value="1"/>
</dbReference>
<evidence type="ECO:0000313" key="4">
    <source>
        <dbReference type="EMBL" id="OGD56465.1"/>
    </source>
</evidence>
<organism evidence="4 5">
    <name type="scientific">Candidatus Berkelbacteria bacterium RBG_13_40_8</name>
    <dbReference type="NCBI Taxonomy" id="1797467"/>
    <lineage>
        <taxon>Bacteria</taxon>
        <taxon>Candidatus Berkelbacteria</taxon>
    </lineage>
</organism>
<evidence type="ECO:0000259" key="3">
    <source>
        <dbReference type="PROSITE" id="PS51278"/>
    </source>
</evidence>
<evidence type="ECO:0000256" key="1">
    <source>
        <dbReference type="ARBA" id="ARBA00022679"/>
    </source>
</evidence>
<dbReference type="GO" id="GO:0016740">
    <property type="term" value="F:transferase activity"/>
    <property type="evidence" value="ECO:0007669"/>
    <property type="project" value="UniProtKB-KW"/>
</dbReference>
<proteinExistence type="predicted"/>
<dbReference type="AlphaFoldDB" id="A0A1F5DMX5"/>
<comment type="caution">
    <text evidence="4">The sequence shown here is derived from an EMBL/GenBank/DDBJ whole genome shotgun (WGS) entry which is preliminary data.</text>
</comment>
<dbReference type="InterPro" id="IPR029057">
    <property type="entry name" value="PRTase-like"/>
</dbReference>
<evidence type="ECO:0000313" key="5">
    <source>
        <dbReference type="Proteomes" id="UP000178764"/>
    </source>
</evidence>
<reference evidence="4 5" key="1">
    <citation type="journal article" date="2016" name="Nat. Commun.">
        <title>Thousands of microbial genomes shed light on interconnected biogeochemical processes in an aquifer system.</title>
        <authorList>
            <person name="Anantharaman K."/>
            <person name="Brown C.T."/>
            <person name="Hug L.A."/>
            <person name="Sharon I."/>
            <person name="Castelle C.J."/>
            <person name="Probst A.J."/>
            <person name="Thomas B.C."/>
            <person name="Singh A."/>
            <person name="Wilkins M.J."/>
            <person name="Karaoz U."/>
            <person name="Brodie E.L."/>
            <person name="Williams K.H."/>
            <person name="Hubbard S.S."/>
            <person name="Banfield J.F."/>
        </authorList>
    </citation>
    <scope>NUCLEOTIDE SEQUENCE [LARGE SCALE GENOMIC DNA]</scope>
</reference>
<feature type="domain" description="Glutamine amidotransferase type-2" evidence="3">
    <location>
        <begin position="2"/>
        <end position="196"/>
    </location>
</feature>
<dbReference type="Proteomes" id="UP000178764">
    <property type="component" value="Unassembled WGS sequence"/>
</dbReference>
<protein>
    <recommendedName>
        <fullName evidence="3">Glutamine amidotransferase type-2 domain-containing protein</fullName>
    </recommendedName>
</protein>
<keyword evidence="1" id="KW-0808">Transferase</keyword>
<sequence length="413" mass="45121">MCRIAGIIAETGEEDIANQLILAQAAQNYAGEKSCGIAIQCEGKISYVRGRGVVSSVFGHFESKDYIGKLGIAHNSCKTGGMQPIVVRDGKRQFAFCADATLRVTRRIISIIDCRQDLEEAVSEVLHEVEDPFALLVLSNNSIIAARNSGRKPLSFGRLHGDIQGYYIASQSGVMGPGAEFLHSLFPGEMLVIRNGTMQRRAILSRPDITRCINELLFMQRPGNKCGGREVSSIQESIGEKLGLLFNEHVRSKGWKKTDFIATQIPAGGLHYLIGFGKSSGIAIDPGAIVKNRYPRPGWVPSNFDFAAVRSIVEQRQVVLVDDLILSGHKMKKIAQICVSNGAKSVHGVTTRTINHPCPYGNGSYVDKDLIGRKPHSVIEKKLGLASLTFLSTEQLIEAIGCPHRIYCVKCLM</sequence>
<dbReference type="SUPFAM" id="SSF56235">
    <property type="entry name" value="N-terminal nucleophile aminohydrolases (Ntn hydrolases)"/>
    <property type="match status" value="1"/>
</dbReference>
<dbReference type="Gene3D" id="3.60.20.10">
    <property type="entry name" value="Glutamine Phosphoribosylpyrophosphate, subunit 1, domain 1"/>
    <property type="match status" value="2"/>
</dbReference>
<accession>A0A1F5DMX5</accession>
<dbReference type="InterPro" id="IPR029055">
    <property type="entry name" value="Ntn_hydrolases_N"/>
</dbReference>
<dbReference type="CDD" id="cd06223">
    <property type="entry name" value="PRTases_typeI"/>
    <property type="match status" value="1"/>
</dbReference>
<dbReference type="EMBL" id="MEZT01000020">
    <property type="protein sequence ID" value="OGD56465.1"/>
    <property type="molecule type" value="Genomic_DNA"/>
</dbReference>